<feature type="domain" description="AB hydrolase-1" evidence="1">
    <location>
        <begin position="25"/>
        <end position="257"/>
    </location>
</feature>
<gene>
    <name evidence="2" type="ORF">ACFQKB_34325</name>
</gene>
<dbReference type="Proteomes" id="UP001596380">
    <property type="component" value="Unassembled WGS sequence"/>
</dbReference>
<keyword evidence="3" id="KW-1185">Reference proteome</keyword>
<dbReference type="InterPro" id="IPR000073">
    <property type="entry name" value="AB_hydrolase_1"/>
</dbReference>
<dbReference type="InterPro" id="IPR050228">
    <property type="entry name" value="Carboxylesterase_BioH"/>
</dbReference>
<dbReference type="PRINTS" id="PR00111">
    <property type="entry name" value="ABHYDROLASE"/>
</dbReference>
<dbReference type="InterPro" id="IPR029058">
    <property type="entry name" value="AB_hydrolase_fold"/>
</dbReference>
<comment type="caution">
    <text evidence="2">The sequence shown here is derived from an EMBL/GenBank/DDBJ whole genome shotgun (WGS) entry which is preliminary data.</text>
</comment>
<organism evidence="2 3">
    <name type="scientific">Actinomadura yumaensis</name>
    <dbReference type="NCBI Taxonomy" id="111807"/>
    <lineage>
        <taxon>Bacteria</taxon>
        <taxon>Bacillati</taxon>
        <taxon>Actinomycetota</taxon>
        <taxon>Actinomycetes</taxon>
        <taxon>Streptosporangiales</taxon>
        <taxon>Thermomonosporaceae</taxon>
        <taxon>Actinomadura</taxon>
    </lineage>
</organism>
<name>A0ABW2CT69_9ACTN</name>
<dbReference type="GO" id="GO:0016787">
    <property type="term" value="F:hydrolase activity"/>
    <property type="evidence" value="ECO:0007669"/>
    <property type="project" value="UniProtKB-KW"/>
</dbReference>
<dbReference type="PANTHER" id="PTHR43194">
    <property type="entry name" value="HYDROLASE ALPHA/BETA FOLD FAMILY"/>
    <property type="match status" value="1"/>
</dbReference>
<dbReference type="EMBL" id="JBHSXS010000031">
    <property type="protein sequence ID" value="MFC6884879.1"/>
    <property type="molecule type" value="Genomic_DNA"/>
</dbReference>
<evidence type="ECO:0000313" key="2">
    <source>
        <dbReference type="EMBL" id="MFC6884879.1"/>
    </source>
</evidence>
<accession>A0ABW2CT69</accession>
<evidence type="ECO:0000313" key="3">
    <source>
        <dbReference type="Proteomes" id="UP001596380"/>
    </source>
</evidence>
<evidence type="ECO:0000259" key="1">
    <source>
        <dbReference type="Pfam" id="PF00561"/>
    </source>
</evidence>
<dbReference type="Gene3D" id="3.40.50.1820">
    <property type="entry name" value="alpha/beta hydrolase"/>
    <property type="match status" value="1"/>
</dbReference>
<reference evidence="3" key="1">
    <citation type="journal article" date="2019" name="Int. J. Syst. Evol. Microbiol.">
        <title>The Global Catalogue of Microorganisms (GCM) 10K type strain sequencing project: providing services to taxonomists for standard genome sequencing and annotation.</title>
        <authorList>
            <consortium name="The Broad Institute Genomics Platform"/>
            <consortium name="The Broad Institute Genome Sequencing Center for Infectious Disease"/>
            <person name="Wu L."/>
            <person name="Ma J."/>
        </authorList>
    </citation>
    <scope>NUCLEOTIDE SEQUENCE [LARGE SCALE GENOMIC DNA]</scope>
    <source>
        <strain evidence="3">JCM 3369</strain>
    </source>
</reference>
<keyword evidence="2" id="KW-0378">Hydrolase</keyword>
<dbReference type="SUPFAM" id="SSF53474">
    <property type="entry name" value="alpha/beta-Hydrolases"/>
    <property type="match status" value="1"/>
</dbReference>
<protein>
    <submittedName>
        <fullName evidence="2">Alpha/beta fold hydrolase</fullName>
    </submittedName>
</protein>
<dbReference type="Pfam" id="PF00561">
    <property type="entry name" value="Abhydrolase_1"/>
    <property type="match status" value="1"/>
</dbReference>
<dbReference type="PANTHER" id="PTHR43194:SF5">
    <property type="entry name" value="PIMELOYL-[ACYL-CARRIER PROTEIN] METHYL ESTER ESTERASE"/>
    <property type="match status" value="1"/>
</dbReference>
<proteinExistence type="predicted"/>
<dbReference type="RefSeq" id="WP_160826837.1">
    <property type="nucleotide sequence ID" value="NZ_JBHSXE010000001.1"/>
</dbReference>
<sequence>MELTERFEWRGRRIAWGRTGSGPDVVLCHGTPFSSVLWRPFAEALSRDFTVHLWDMPGYGLSSKHAEHPVDFGAQADAFAALLGHWGLERPHVIAHDFGGAVSLRTHLTLGVPYASLMLVDVVAIPPSGSPFFRFVQDNPEVLDGLPAYIHESIVRAYIRGASHRGLRDEDLDALVRPWTDGDGQPAFYRQIAQYDERFLEENERRLENIDVPVRIVWGLQDTWIPTTTAERLRGLIPGTDLNLVDGAGHLMHYDAPVALMNEIRTWLPAPQRP</sequence>